<name>A0AAX1XGC6_9VIBR</name>
<dbReference type="AlphaFoldDB" id="A0AAX1XGC6"/>
<keyword evidence="1" id="KW-1133">Transmembrane helix</keyword>
<comment type="caution">
    <text evidence="2">The sequence shown here is derived from an EMBL/GenBank/DDBJ whole genome shotgun (WGS) entry which is preliminary data.</text>
</comment>
<sequence>MIARAVVLTTNICSELELKAHVPFAWRFFTNKKRLIKYYKSAFFYLAIKNDEWELFLFLLLMFSHMTLSVAFWHYDLHWKVWSKEGMDFERHPNCSPNPFIILSDFEVGNSNISRLRDIFEGWEALGSTDESDDDELFHSRINEHEIAEAPGYKALIPTFFGTKKVNSTSNIDDALFNERVRVRDEEGHVDINFLDLIQQRSQQTV</sequence>
<protein>
    <submittedName>
        <fullName evidence="2">Uncharacterized protein</fullName>
    </submittedName>
</protein>
<feature type="transmembrane region" description="Helical" evidence="1">
    <location>
        <begin position="55"/>
        <end position="75"/>
    </location>
</feature>
<proteinExistence type="predicted"/>
<evidence type="ECO:0000256" key="1">
    <source>
        <dbReference type="SAM" id="Phobius"/>
    </source>
</evidence>
<dbReference type="Proteomes" id="UP000283878">
    <property type="component" value="Unassembled WGS sequence"/>
</dbReference>
<gene>
    <name evidence="2" type="ORF">CYQ91_23430</name>
</gene>
<keyword evidence="1" id="KW-0812">Transmembrane</keyword>
<organism evidence="2 3">
    <name type="scientific">Vibrio diabolicus</name>
    <dbReference type="NCBI Taxonomy" id="50719"/>
    <lineage>
        <taxon>Bacteria</taxon>
        <taxon>Pseudomonadati</taxon>
        <taxon>Pseudomonadota</taxon>
        <taxon>Gammaproteobacteria</taxon>
        <taxon>Vibrionales</taxon>
        <taxon>Vibrionaceae</taxon>
        <taxon>Vibrio</taxon>
        <taxon>Vibrio diabolicus subgroup</taxon>
    </lineage>
</organism>
<reference evidence="2 3" key="1">
    <citation type="journal article" date="2018" name="AMB Express">
        <title>Occurrence and significance of pathogenicity and fitness islands in environmental vibrios.</title>
        <authorList>
            <person name="Klein S."/>
            <person name="Pipes S."/>
            <person name="Lovell C.R."/>
        </authorList>
    </citation>
    <scope>NUCLEOTIDE SEQUENCE [LARGE SCALE GENOMIC DNA]</scope>
    <source>
        <strain evidence="2 3">JBS-8-11-1</strain>
    </source>
</reference>
<dbReference type="RefSeq" id="WP_124009184.1">
    <property type="nucleotide sequence ID" value="NZ_PKPZ01000031.1"/>
</dbReference>
<evidence type="ECO:0000313" key="2">
    <source>
        <dbReference type="EMBL" id="RPB32630.1"/>
    </source>
</evidence>
<dbReference type="EMBL" id="PKPZ01000031">
    <property type="protein sequence ID" value="RPB32630.1"/>
    <property type="molecule type" value="Genomic_DNA"/>
</dbReference>
<keyword evidence="1" id="KW-0472">Membrane</keyword>
<evidence type="ECO:0000313" key="3">
    <source>
        <dbReference type="Proteomes" id="UP000283878"/>
    </source>
</evidence>
<accession>A0AAX1XGC6</accession>